<dbReference type="RefSeq" id="XP_002765237.1">
    <property type="nucleotide sequence ID" value="XM_002765191.1"/>
</dbReference>
<dbReference type="InParanoid" id="C5LZG0"/>
<name>C5LZG0_PERM5</name>
<dbReference type="GeneID" id="9037768"/>
<accession>C5LZG0</accession>
<evidence type="ECO:0000313" key="1">
    <source>
        <dbReference type="EMBL" id="EEQ97954.1"/>
    </source>
</evidence>
<sequence>MPSSSSVAITDDATKRDEARSLEKITDYIEEIQGRKSVDTKVIEQKLKELKARKVAANKAKADRYD</sequence>
<reference evidence="1 2" key="1">
    <citation type="submission" date="2008-07" db="EMBL/GenBank/DDBJ databases">
        <authorList>
            <person name="El-Sayed N."/>
            <person name="Caler E."/>
            <person name="Inman J."/>
            <person name="Amedeo P."/>
            <person name="Hass B."/>
            <person name="Wortman J."/>
        </authorList>
    </citation>
    <scope>NUCLEOTIDE SEQUENCE [LARGE SCALE GENOMIC DNA]</scope>
    <source>
        <strain evidence="2">ATCC 50983 / TXsc</strain>
    </source>
</reference>
<organism evidence="2">
    <name type="scientific">Perkinsus marinus (strain ATCC 50983 / TXsc)</name>
    <dbReference type="NCBI Taxonomy" id="423536"/>
    <lineage>
        <taxon>Eukaryota</taxon>
        <taxon>Sar</taxon>
        <taxon>Alveolata</taxon>
        <taxon>Perkinsozoa</taxon>
        <taxon>Perkinsea</taxon>
        <taxon>Perkinsida</taxon>
        <taxon>Perkinsidae</taxon>
        <taxon>Perkinsus</taxon>
    </lineage>
</organism>
<proteinExistence type="predicted"/>
<protein>
    <submittedName>
        <fullName evidence="1">Uncharacterized protein</fullName>
    </submittedName>
</protein>
<keyword evidence="2" id="KW-1185">Reference proteome</keyword>
<dbReference type="Proteomes" id="UP000007800">
    <property type="component" value="Unassembled WGS sequence"/>
</dbReference>
<dbReference type="OrthoDB" id="285219at2759"/>
<gene>
    <name evidence="1" type="ORF">Pmar_PMAR025581</name>
</gene>
<dbReference type="EMBL" id="GG686856">
    <property type="protein sequence ID" value="EEQ97954.1"/>
    <property type="molecule type" value="Genomic_DNA"/>
</dbReference>
<dbReference type="AlphaFoldDB" id="C5LZG0"/>
<evidence type="ECO:0000313" key="2">
    <source>
        <dbReference type="Proteomes" id="UP000007800"/>
    </source>
</evidence>